<dbReference type="InterPro" id="IPR029052">
    <property type="entry name" value="Metallo-depent_PP-like"/>
</dbReference>
<dbReference type="OrthoDB" id="9813918at2"/>
<dbReference type="SUPFAM" id="SSF56300">
    <property type="entry name" value="Metallo-dependent phosphatases"/>
    <property type="match status" value="1"/>
</dbReference>
<dbReference type="GO" id="GO:0016791">
    <property type="term" value="F:phosphatase activity"/>
    <property type="evidence" value="ECO:0007669"/>
    <property type="project" value="TreeGrafter"/>
</dbReference>
<proteinExistence type="inferred from homology"/>
<evidence type="ECO:0000313" key="4">
    <source>
        <dbReference type="Proteomes" id="UP000050969"/>
    </source>
</evidence>
<dbReference type="EMBL" id="JQCE01000006">
    <property type="protein sequence ID" value="KRO18091.1"/>
    <property type="molecule type" value="Genomic_DNA"/>
</dbReference>
<dbReference type="Gene3D" id="3.60.21.10">
    <property type="match status" value="1"/>
</dbReference>
<evidence type="ECO:0000259" key="2">
    <source>
        <dbReference type="Pfam" id="PF12850"/>
    </source>
</evidence>
<dbReference type="AlphaFoldDB" id="A0A0R2N0S5"/>
<comment type="similarity">
    <text evidence="1">Belongs to the metallophosphoesterase superfamily. YfcE family.</text>
</comment>
<dbReference type="Proteomes" id="UP000050969">
    <property type="component" value="Unassembled WGS sequence"/>
</dbReference>
<protein>
    <recommendedName>
        <fullName evidence="2">Calcineurin-like phosphoesterase domain-containing protein</fullName>
    </recommendedName>
</protein>
<dbReference type="PIRSF" id="PIRSF000883">
    <property type="entry name" value="Pesterase_MJ0912"/>
    <property type="match status" value="1"/>
</dbReference>
<dbReference type="InterPro" id="IPR050126">
    <property type="entry name" value="Ap4A_hydrolase"/>
</dbReference>
<sequence length="277" mass="31298">MIHKIAVLADIHGNVSALQAVLEDAKAQHATDYWFLGDLFLPGPGRSDLLTMLRDVQPSVWLRGNWERAIFDIADGDIHVDSPTDVYVARLSQFLLEDLSAEDFAWLRTLPISTQVTVNGLKIGLSHNQPDRDDGRDLYSAEAQANFEHLFTPDQDVAIYGHTHQQVMRVSEAGQLVINPGATGQPYSPWQHFFDDQRAHYALLEIDDAGRIQVNFRKVAYAIESELQRAAAKHLPYLSVYTYLRETGKTSTHNPALLGPINEREGYVDDVRRYFKL</sequence>
<name>A0A0R2N0S5_9LACO</name>
<evidence type="ECO:0000313" key="3">
    <source>
        <dbReference type="EMBL" id="KRO18091.1"/>
    </source>
</evidence>
<dbReference type="InterPro" id="IPR024654">
    <property type="entry name" value="Calcineurin-like_PHP_lpxH"/>
</dbReference>
<evidence type="ECO:0000256" key="1">
    <source>
        <dbReference type="ARBA" id="ARBA00008950"/>
    </source>
</evidence>
<accession>A0A0R2N0S5</accession>
<feature type="domain" description="Calcineurin-like phosphoesterase" evidence="2">
    <location>
        <begin position="4"/>
        <end position="208"/>
    </location>
</feature>
<gene>
    <name evidence="3" type="ORF">IV56_GL001888</name>
</gene>
<dbReference type="PANTHER" id="PTHR42850">
    <property type="entry name" value="METALLOPHOSPHOESTERASE"/>
    <property type="match status" value="1"/>
</dbReference>
<dbReference type="PATRIC" id="fig|1293598.4.peg.1964"/>
<reference evidence="3 4" key="1">
    <citation type="journal article" date="2015" name="Genome Announc.">
        <title>Expanding the biotechnology potential of lactobacilli through comparative genomics of 213 strains and associated genera.</title>
        <authorList>
            <person name="Sun Z."/>
            <person name="Harris H.M."/>
            <person name="McCann A."/>
            <person name="Guo C."/>
            <person name="Argimon S."/>
            <person name="Zhang W."/>
            <person name="Yang X."/>
            <person name="Jeffery I.B."/>
            <person name="Cooney J.C."/>
            <person name="Kagawa T.F."/>
            <person name="Liu W."/>
            <person name="Song Y."/>
            <person name="Salvetti E."/>
            <person name="Wrobel A."/>
            <person name="Rasinkangas P."/>
            <person name="Parkhill J."/>
            <person name="Rea M.C."/>
            <person name="O'Sullivan O."/>
            <person name="Ritari J."/>
            <person name="Douillard F.P."/>
            <person name="Paul Ross R."/>
            <person name="Yang R."/>
            <person name="Briner A.E."/>
            <person name="Felis G.E."/>
            <person name="de Vos W.M."/>
            <person name="Barrangou R."/>
            <person name="Klaenhammer T.R."/>
            <person name="Caufield P.W."/>
            <person name="Cui Y."/>
            <person name="Zhang H."/>
            <person name="O'Toole P.W."/>
        </authorList>
    </citation>
    <scope>NUCLEOTIDE SEQUENCE [LARGE SCALE GENOMIC DNA]</scope>
    <source>
        <strain evidence="3 4">DSM 24301</strain>
    </source>
</reference>
<dbReference type="STRING" id="1293598.IV56_GL001888"/>
<organism evidence="3 4">
    <name type="scientific">Lacticaseibacillus saniviri JCM 17471 = DSM 24301</name>
    <dbReference type="NCBI Taxonomy" id="1293598"/>
    <lineage>
        <taxon>Bacteria</taxon>
        <taxon>Bacillati</taxon>
        <taxon>Bacillota</taxon>
        <taxon>Bacilli</taxon>
        <taxon>Lactobacillales</taxon>
        <taxon>Lactobacillaceae</taxon>
        <taxon>Lacticaseibacillus</taxon>
    </lineage>
</organism>
<keyword evidence="4" id="KW-1185">Reference proteome</keyword>
<dbReference type="Pfam" id="PF12850">
    <property type="entry name" value="Metallophos_2"/>
    <property type="match status" value="1"/>
</dbReference>
<dbReference type="GO" id="GO:0005737">
    <property type="term" value="C:cytoplasm"/>
    <property type="evidence" value="ECO:0007669"/>
    <property type="project" value="TreeGrafter"/>
</dbReference>
<comment type="caution">
    <text evidence="3">The sequence shown here is derived from an EMBL/GenBank/DDBJ whole genome shotgun (WGS) entry which is preliminary data.</text>
</comment>
<dbReference type="InterPro" id="IPR011152">
    <property type="entry name" value="Pesterase_MJ0912"/>
</dbReference>
<dbReference type="PANTHER" id="PTHR42850:SF2">
    <property type="entry name" value="BLL5683 PROTEIN"/>
    <property type="match status" value="1"/>
</dbReference>
<dbReference type="RefSeq" id="WP_054777496.1">
    <property type="nucleotide sequence ID" value="NZ_BBBX01000014.1"/>
</dbReference>